<dbReference type="Proteomes" id="UP000294835">
    <property type="component" value="Unassembled WGS sequence"/>
</dbReference>
<keyword evidence="2" id="KW-0732">Signal</keyword>
<keyword evidence="4" id="KW-1185">Reference proteome</keyword>
<dbReference type="InterPro" id="IPR022472">
    <property type="entry name" value="VPLPA-CTERM"/>
</dbReference>
<dbReference type="NCBIfam" id="TIGR03370">
    <property type="entry name" value="VPLPA-CTERM"/>
    <property type="match status" value="1"/>
</dbReference>
<keyword evidence="1" id="KW-0812">Transmembrane</keyword>
<comment type="caution">
    <text evidence="3">The sequence shown here is derived from an EMBL/GenBank/DDBJ whole genome shotgun (WGS) entry which is preliminary data.</text>
</comment>
<protein>
    <submittedName>
        <fullName evidence="3">Putative secreted protein</fullName>
    </submittedName>
</protein>
<evidence type="ECO:0000313" key="4">
    <source>
        <dbReference type="Proteomes" id="UP000294835"/>
    </source>
</evidence>
<organism evidence="3 4">
    <name type="scientific">Rhodovulum marinum</name>
    <dbReference type="NCBI Taxonomy" id="320662"/>
    <lineage>
        <taxon>Bacteria</taxon>
        <taxon>Pseudomonadati</taxon>
        <taxon>Pseudomonadota</taxon>
        <taxon>Alphaproteobacteria</taxon>
        <taxon>Rhodobacterales</taxon>
        <taxon>Paracoccaceae</taxon>
        <taxon>Rhodovulum</taxon>
    </lineage>
</organism>
<dbReference type="RefSeq" id="WP_132460736.1">
    <property type="nucleotide sequence ID" value="NZ_SLXP01000002.1"/>
</dbReference>
<sequence>MAGNWAVRAAVAVGVWLSAAYAQAATITGDVALTASASLFGGAPIGDFQIGPDSFGVRSLAEVHYQARASAGSVEAAVQARLQVEHPDVVTFSAAAMTPVSLSFAPFVVDLPAPLPDLQVPGAIGSFQTAFGVEAEVEVELFGAADLRLLNIDGFLETSGVRLLPFGETVAADDEERIAQAGRIYRDPWLGTRWGARATVDAVQESELVFGDLLGTVHATHEDGTLVTRSFAFDEAESVLLDLQRPGLWQLALGGITVEGDFASEFGIEIGGRACVVVCAGISSGFLPIGSSRFDLDFSQAALTLATVRVLPEGQVVPLPAGLPLLVGALGSLALVRRRRPAGRGRGL</sequence>
<reference evidence="3 4" key="1">
    <citation type="submission" date="2019-03" db="EMBL/GenBank/DDBJ databases">
        <title>Genomic Encyclopedia of Type Strains, Phase IV (KMG-IV): sequencing the most valuable type-strain genomes for metagenomic binning, comparative biology and taxonomic classification.</title>
        <authorList>
            <person name="Goeker M."/>
        </authorList>
    </citation>
    <scope>NUCLEOTIDE SEQUENCE [LARGE SCALE GENOMIC DNA]</scope>
    <source>
        <strain evidence="3 4">DSM 18063</strain>
    </source>
</reference>
<accession>A0A4R2Q2U5</accession>
<name>A0A4R2Q2U5_9RHOB</name>
<proteinExistence type="predicted"/>
<evidence type="ECO:0000256" key="1">
    <source>
        <dbReference type="SAM" id="Phobius"/>
    </source>
</evidence>
<dbReference type="AlphaFoldDB" id="A0A4R2Q2U5"/>
<gene>
    <name evidence="3" type="ORF">EV662_10249</name>
</gene>
<feature type="transmembrane region" description="Helical" evidence="1">
    <location>
        <begin position="317"/>
        <end position="336"/>
    </location>
</feature>
<dbReference type="OrthoDB" id="7770576at2"/>
<feature type="chain" id="PRO_5020285954" evidence="2">
    <location>
        <begin position="25"/>
        <end position="348"/>
    </location>
</feature>
<feature type="signal peptide" evidence="2">
    <location>
        <begin position="1"/>
        <end position="24"/>
    </location>
</feature>
<evidence type="ECO:0000256" key="2">
    <source>
        <dbReference type="SAM" id="SignalP"/>
    </source>
</evidence>
<dbReference type="EMBL" id="SLXP01000002">
    <property type="protein sequence ID" value="TCP42860.1"/>
    <property type="molecule type" value="Genomic_DNA"/>
</dbReference>
<keyword evidence="1" id="KW-1133">Transmembrane helix</keyword>
<evidence type="ECO:0000313" key="3">
    <source>
        <dbReference type="EMBL" id="TCP42860.1"/>
    </source>
</evidence>
<keyword evidence="1" id="KW-0472">Membrane</keyword>